<sequence>MIANGHRNGILIIRRRSLELLKGLSLGRDDSVNISPLKQEVLVVWGEQDEIFLLEKAHELKELQGEKARLEVIKNTSHLPQLEYSAKFNNVSDPPVFGAHFPLRLSLQETQIHTAFSPSPFPSLDWV</sequence>
<evidence type="ECO:0000313" key="1">
    <source>
        <dbReference type="EMBL" id="CAI9755756.1"/>
    </source>
</evidence>
<keyword evidence="2" id="KW-1185">Reference proteome</keyword>
<name>A0AAD2DLH9_9LAMI</name>
<dbReference type="AlphaFoldDB" id="A0AAD2DLH9"/>
<dbReference type="PANTHER" id="PTHR43139">
    <property type="entry name" value="SI:DKEY-122A22.2"/>
    <property type="match status" value="1"/>
</dbReference>
<dbReference type="InterPro" id="IPR029058">
    <property type="entry name" value="AB_hydrolase_fold"/>
</dbReference>
<dbReference type="Proteomes" id="UP000834106">
    <property type="component" value="Chromosome 2"/>
</dbReference>
<protein>
    <submittedName>
        <fullName evidence="1">Uncharacterized protein</fullName>
    </submittedName>
</protein>
<evidence type="ECO:0000313" key="2">
    <source>
        <dbReference type="Proteomes" id="UP000834106"/>
    </source>
</evidence>
<dbReference type="PANTHER" id="PTHR43139:SF52">
    <property type="entry name" value="SI:DKEY-122A22.2"/>
    <property type="match status" value="1"/>
</dbReference>
<dbReference type="EMBL" id="OU503037">
    <property type="protein sequence ID" value="CAI9755756.1"/>
    <property type="molecule type" value="Genomic_DNA"/>
</dbReference>
<reference evidence="1" key="1">
    <citation type="submission" date="2023-05" db="EMBL/GenBank/DDBJ databases">
        <authorList>
            <person name="Huff M."/>
        </authorList>
    </citation>
    <scope>NUCLEOTIDE SEQUENCE</scope>
</reference>
<gene>
    <name evidence="1" type="ORF">FPE_LOCUS3187</name>
</gene>
<organism evidence="1 2">
    <name type="scientific">Fraxinus pennsylvanica</name>
    <dbReference type="NCBI Taxonomy" id="56036"/>
    <lineage>
        <taxon>Eukaryota</taxon>
        <taxon>Viridiplantae</taxon>
        <taxon>Streptophyta</taxon>
        <taxon>Embryophyta</taxon>
        <taxon>Tracheophyta</taxon>
        <taxon>Spermatophyta</taxon>
        <taxon>Magnoliopsida</taxon>
        <taxon>eudicotyledons</taxon>
        <taxon>Gunneridae</taxon>
        <taxon>Pentapetalae</taxon>
        <taxon>asterids</taxon>
        <taxon>lamiids</taxon>
        <taxon>Lamiales</taxon>
        <taxon>Oleaceae</taxon>
        <taxon>Oleeae</taxon>
        <taxon>Fraxinus</taxon>
    </lineage>
</organism>
<dbReference type="SUPFAM" id="SSF53474">
    <property type="entry name" value="alpha/beta-Hydrolases"/>
    <property type="match status" value="1"/>
</dbReference>
<proteinExistence type="predicted"/>
<accession>A0AAD2DLH9</accession>
<dbReference type="InterPro" id="IPR052370">
    <property type="entry name" value="Meta-cleavage_hydrolase"/>
</dbReference>
<dbReference type="Gene3D" id="3.40.50.1820">
    <property type="entry name" value="alpha/beta hydrolase"/>
    <property type="match status" value="1"/>
</dbReference>